<evidence type="ECO:0000256" key="4">
    <source>
        <dbReference type="ARBA" id="ARBA00022741"/>
    </source>
</evidence>
<dbReference type="PROSITE" id="PS51722">
    <property type="entry name" value="G_TR_2"/>
    <property type="match status" value="1"/>
</dbReference>
<dbReference type="CDD" id="cd15491">
    <property type="entry name" value="selB_III"/>
    <property type="match status" value="1"/>
</dbReference>
<dbReference type="PROSITE" id="PS00301">
    <property type="entry name" value="G_TR_1"/>
    <property type="match status" value="1"/>
</dbReference>
<dbReference type="PANTHER" id="PTHR43721:SF22">
    <property type="entry name" value="ELONGATION FACTOR TU, MITOCHONDRIAL"/>
    <property type="match status" value="1"/>
</dbReference>
<dbReference type="GO" id="GO:0003746">
    <property type="term" value="F:translation elongation factor activity"/>
    <property type="evidence" value="ECO:0007669"/>
    <property type="project" value="UniProtKB-KW"/>
</dbReference>
<keyword evidence="4" id="KW-0547">Nucleotide-binding</keyword>
<comment type="subcellular location">
    <subcellularLocation>
        <location evidence="1">Cytoplasm</location>
    </subcellularLocation>
</comment>
<protein>
    <recommendedName>
        <fullName evidence="2">Selenocysteine-specific elongation factor</fullName>
    </recommendedName>
    <alternativeName>
        <fullName evidence="8">SelB translation factor</fullName>
    </alternativeName>
</protein>
<evidence type="ECO:0000256" key="6">
    <source>
        <dbReference type="ARBA" id="ARBA00023134"/>
    </source>
</evidence>
<feature type="domain" description="Tr-type G" evidence="9">
    <location>
        <begin position="1"/>
        <end position="173"/>
    </location>
</feature>
<proteinExistence type="predicted"/>
<gene>
    <name evidence="10" type="primary">selB</name>
    <name evidence="10" type="ORF">FIM25_10145</name>
</gene>
<dbReference type="CDD" id="cd04171">
    <property type="entry name" value="SelB"/>
    <property type="match status" value="1"/>
</dbReference>
<evidence type="ECO:0000313" key="11">
    <source>
        <dbReference type="Proteomes" id="UP000321899"/>
    </source>
</evidence>
<dbReference type="InterPro" id="IPR000795">
    <property type="entry name" value="T_Tr_GTP-bd_dom"/>
</dbReference>
<dbReference type="GO" id="GO:0003723">
    <property type="term" value="F:RNA binding"/>
    <property type="evidence" value="ECO:0007669"/>
    <property type="project" value="InterPro"/>
</dbReference>
<dbReference type="SUPFAM" id="SSF46785">
    <property type="entry name" value="Winged helix' DNA-binding domain"/>
    <property type="match status" value="3"/>
</dbReference>
<keyword evidence="6" id="KW-0342">GTP-binding</keyword>
<dbReference type="EMBL" id="VDMB01000012">
    <property type="protein sequence ID" value="TYT74315.1"/>
    <property type="molecule type" value="Genomic_DNA"/>
</dbReference>
<dbReference type="Pfam" id="PF03144">
    <property type="entry name" value="GTP_EFTU_D2"/>
    <property type="match status" value="1"/>
</dbReference>
<reference evidence="10 11" key="1">
    <citation type="submission" date="2019-06" db="EMBL/GenBank/DDBJ databases">
        <title>Desulfobotulus mexicanus sp. nov., a novel sulfate-reducing bacterium isolated from the sediment of an alkaline crater lake in Mexico.</title>
        <authorList>
            <person name="Hirschler-Rea A."/>
        </authorList>
    </citation>
    <scope>NUCLEOTIDE SEQUENCE [LARGE SCALE GENOMIC DNA]</scope>
    <source>
        <strain evidence="10 11">PAR22N</strain>
    </source>
</reference>
<evidence type="ECO:0000313" key="10">
    <source>
        <dbReference type="EMBL" id="TYT74315.1"/>
    </source>
</evidence>
<dbReference type="SUPFAM" id="SSF50465">
    <property type="entry name" value="EF-Tu/eEF-1alpha/eIF2-gamma C-terminal domain"/>
    <property type="match status" value="1"/>
</dbReference>
<dbReference type="AlphaFoldDB" id="A0A5S5MFA3"/>
<dbReference type="InterPro" id="IPR036388">
    <property type="entry name" value="WH-like_DNA-bd_sf"/>
</dbReference>
<keyword evidence="10" id="KW-0251">Elongation factor</keyword>
<keyword evidence="11" id="KW-1185">Reference proteome</keyword>
<dbReference type="InterPro" id="IPR057335">
    <property type="entry name" value="Beta-barrel_SelB"/>
</dbReference>
<dbReference type="InterPro" id="IPR004535">
    <property type="entry name" value="Transl_elong_SelB"/>
</dbReference>
<dbReference type="NCBIfam" id="TIGR00231">
    <property type="entry name" value="small_GTP"/>
    <property type="match status" value="1"/>
</dbReference>
<dbReference type="OrthoDB" id="9803139at2"/>
<dbReference type="InterPro" id="IPR050055">
    <property type="entry name" value="EF-Tu_GTPase"/>
</dbReference>
<dbReference type="SUPFAM" id="SSF50447">
    <property type="entry name" value="Translation proteins"/>
    <property type="match status" value="1"/>
</dbReference>
<dbReference type="GO" id="GO:0005829">
    <property type="term" value="C:cytosol"/>
    <property type="evidence" value="ECO:0007669"/>
    <property type="project" value="TreeGrafter"/>
</dbReference>
<sequence>MKEIILGTAGHIDHGKTSLVRALTGTDTDRLKEEKKRGITIELGFAALSLPDGRRLGVVDVPGHEKFVKNMVAGASGIDIVAMVIAADEGVMPQTREHLEICSLLGIRHGLVVLTKSDAVDEEWLEMVTEDVRDFLSDSFLADAPLIPVSSHTGKGMDTLIQAISDMAALIPDIRNTTVFRLPVDRVFTMKGFGTVITGTLVSGSVSVGDTVMVYPELTQSRVRGLQVHNDSVQSAVCGQRTAMNFQGLDLSEVQRGDVIAPPDALKNTFMVDTDFHYLASNERPLKNRTKVRFHTGTSEITALTVLLDRDTLAPGEKAPVQFRFDRPMVCVRDDRYVVRSYSPIRTIGGGAILNPVPQKHKRFQENIIEGLSHLSEAGSEEAATFHLMQAGFAGAALSDLKLVTNLSEKQLTAVLQKLLSSRSILITDKDAKTYIHADAFQRLCSFATSYLEKYHASYPLREGLSKEELKSKFPAYIQSRLLNQVLNQLVKDEKLAQEGDLVRLSTHKVALQVDQEALRLKILESYENTGITPPYFREIIRSLDKGQAEAAPDVMKILIRENLMVRVKEDFYFHRPALDRLQEKVVAFLRENEEMNPSQFKDICGGIARKYVIPLMEYFDGIHLTIRIGDTRKLRKQQSRET</sequence>
<evidence type="ECO:0000256" key="5">
    <source>
        <dbReference type="ARBA" id="ARBA00022917"/>
    </source>
</evidence>
<dbReference type="Gene3D" id="3.40.50.300">
    <property type="entry name" value="P-loop containing nucleotide triphosphate hydrolases"/>
    <property type="match status" value="1"/>
</dbReference>
<dbReference type="InterPro" id="IPR027417">
    <property type="entry name" value="P-loop_NTPase"/>
</dbReference>
<dbReference type="Gene3D" id="2.40.30.10">
    <property type="entry name" value="Translation factors"/>
    <property type="match status" value="1"/>
</dbReference>
<dbReference type="Proteomes" id="UP000321899">
    <property type="component" value="Unassembled WGS sequence"/>
</dbReference>
<dbReference type="GO" id="GO:0003924">
    <property type="term" value="F:GTPase activity"/>
    <property type="evidence" value="ECO:0007669"/>
    <property type="project" value="InterPro"/>
</dbReference>
<organism evidence="10 11">
    <name type="scientific">Desulfobotulus mexicanus</name>
    <dbReference type="NCBI Taxonomy" id="2586642"/>
    <lineage>
        <taxon>Bacteria</taxon>
        <taxon>Pseudomonadati</taxon>
        <taxon>Thermodesulfobacteriota</taxon>
        <taxon>Desulfobacteria</taxon>
        <taxon>Desulfobacterales</taxon>
        <taxon>Desulfobacteraceae</taxon>
        <taxon>Desulfobotulus</taxon>
    </lineage>
</organism>
<dbReference type="InterPro" id="IPR009000">
    <property type="entry name" value="Transl_B-barrel_sf"/>
</dbReference>
<evidence type="ECO:0000256" key="8">
    <source>
        <dbReference type="ARBA" id="ARBA00031615"/>
    </source>
</evidence>
<dbReference type="Gene3D" id="1.10.10.2770">
    <property type="match status" value="1"/>
</dbReference>
<dbReference type="InterPro" id="IPR036390">
    <property type="entry name" value="WH_DNA-bd_sf"/>
</dbReference>
<dbReference type="Pfam" id="PF25461">
    <property type="entry name" value="Beta-barrel_SelB"/>
    <property type="match status" value="1"/>
</dbReference>
<dbReference type="Gene3D" id="1.10.10.10">
    <property type="entry name" value="Winged helix-like DNA-binding domain superfamily/Winged helix DNA-binding domain"/>
    <property type="match status" value="1"/>
</dbReference>
<dbReference type="CDD" id="cd03696">
    <property type="entry name" value="SelB_II"/>
    <property type="match status" value="1"/>
</dbReference>
<dbReference type="InterPro" id="IPR015190">
    <property type="entry name" value="Elong_fac_SelB-wing-hlx_typ-2"/>
</dbReference>
<dbReference type="Pfam" id="PF09106">
    <property type="entry name" value="WHD_2nd_SelB"/>
    <property type="match status" value="1"/>
</dbReference>
<accession>A0A5S5MFA3</accession>
<evidence type="ECO:0000256" key="3">
    <source>
        <dbReference type="ARBA" id="ARBA00022490"/>
    </source>
</evidence>
<comment type="function">
    <text evidence="7">Translation factor necessary for the incorporation of selenocysteine into proteins. It probably replaces EF-Tu for the insertion of selenocysteine directed by the UGA codon. SelB binds GTP and GDP.</text>
</comment>
<dbReference type="FunFam" id="3.40.50.300:FF:001064">
    <property type="entry name" value="Selenocysteine-specific translation elongation factor"/>
    <property type="match status" value="1"/>
</dbReference>
<evidence type="ECO:0000256" key="7">
    <source>
        <dbReference type="ARBA" id="ARBA00025526"/>
    </source>
</evidence>
<evidence type="ECO:0000256" key="2">
    <source>
        <dbReference type="ARBA" id="ARBA00015953"/>
    </source>
</evidence>
<dbReference type="InterPro" id="IPR004161">
    <property type="entry name" value="EFTu-like_2"/>
</dbReference>
<evidence type="ECO:0000256" key="1">
    <source>
        <dbReference type="ARBA" id="ARBA00004496"/>
    </source>
</evidence>
<dbReference type="GO" id="GO:0005525">
    <property type="term" value="F:GTP binding"/>
    <property type="evidence" value="ECO:0007669"/>
    <property type="project" value="UniProtKB-KW"/>
</dbReference>
<dbReference type="RefSeq" id="WP_139448889.1">
    <property type="nucleotide sequence ID" value="NZ_VDMB01000012.1"/>
</dbReference>
<dbReference type="InterPro" id="IPR015191">
    <property type="entry name" value="SelB_WHD4"/>
</dbReference>
<dbReference type="Pfam" id="PF09107">
    <property type="entry name" value="WHD_3rd_SelB"/>
    <property type="match status" value="1"/>
</dbReference>
<dbReference type="InterPro" id="IPR031157">
    <property type="entry name" value="G_TR_CS"/>
</dbReference>
<dbReference type="GO" id="GO:0001514">
    <property type="term" value="P:selenocysteine incorporation"/>
    <property type="evidence" value="ECO:0007669"/>
    <property type="project" value="InterPro"/>
</dbReference>
<comment type="caution">
    <text evidence="10">The sequence shown here is derived from an EMBL/GenBank/DDBJ whole genome shotgun (WGS) entry which is preliminary data.</text>
</comment>
<dbReference type="NCBIfam" id="TIGR00475">
    <property type="entry name" value="selB"/>
    <property type="match status" value="1"/>
</dbReference>
<name>A0A5S5MFA3_9BACT</name>
<keyword evidence="3" id="KW-0963">Cytoplasm</keyword>
<keyword evidence="5" id="KW-0648">Protein biosynthesis</keyword>
<dbReference type="InterPro" id="IPR009001">
    <property type="entry name" value="Transl_elong_EF1A/Init_IF2_C"/>
</dbReference>
<dbReference type="Pfam" id="PF00009">
    <property type="entry name" value="GTP_EFTU"/>
    <property type="match status" value="1"/>
</dbReference>
<dbReference type="InterPro" id="IPR005225">
    <property type="entry name" value="Small_GTP-bd"/>
</dbReference>
<dbReference type="SUPFAM" id="SSF52540">
    <property type="entry name" value="P-loop containing nucleoside triphosphate hydrolases"/>
    <property type="match status" value="1"/>
</dbReference>
<dbReference type="PANTHER" id="PTHR43721">
    <property type="entry name" value="ELONGATION FACTOR TU-RELATED"/>
    <property type="match status" value="1"/>
</dbReference>
<evidence type="ECO:0000259" key="9">
    <source>
        <dbReference type="PROSITE" id="PS51722"/>
    </source>
</evidence>